<protein>
    <recommendedName>
        <fullName evidence="3">DUF3447 domain-containing protein</fullName>
    </recommendedName>
</protein>
<comment type="caution">
    <text evidence="1">The sequence shown here is derived from an EMBL/GenBank/DDBJ whole genome shotgun (WGS) entry which is preliminary data.</text>
</comment>
<accession>A0ABR2H0M2</accession>
<dbReference type="PANTHER" id="PTHR24159">
    <property type="match status" value="1"/>
</dbReference>
<keyword evidence="2" id="KW-1185">Reference proteome</keyword>
<evidence type="ECO:0000313" key="2">
    <source>
        <dbReference type="Proteomes" id="UP001470230"/>
    </source>
</evidence>
<name>A0ABR2H0M2_9EUKA</name>
<organism evidence="1 2">
    <name type="scientific">Tritrichomonas musculus</name>
    <dbReference type="NCBI Taxonomy" id="1915356"/>
    <lineage>
        <taxon>Eukaryota</taxon>
        <taxon>Metamonada</taxon>
        <taxon>Parabasalia</taxon>
        <taxon>Tritrichomonadida</taxon>
        <taxon>Tritrichomonadidae</taxon>
        <taxon>Tritrichomonas</taxon>
    </lineage>
</organism>
<dbReference type="EMBL" id="JAPFFF010000050">
    <property type="protein sequence ID" value="KAK8839728.1"/>
    <property type="molecule type" value="Genomic_DNA"/>
</dbReference>
<proteinExistence type="predicted"/>
<evidence type="ECO:0000313" key="1">
    <source>
        <dbReference type="EMBL" id="KAK8839728.1"/>
    </source>
</evidence>
<dbReference type="SUPFAM" id="SSF48403">
    <property type="entry name" value="Ankyrin repeat"/>
    <property type="match status" value="1"/>
</dbReference>
<dbReference type="Proteomes" id="UP001470230">
    <property type="component" value="Unassembled WGS sequence"/>
</dbReference>
<dbReference type="InterPro" id="IPR036770">
    <property type="entry name" value="Ankyrin_rpt-contain_sf"/>
</dbReference>
<dbReference type="PANTHER" id="PTHR24159:SF5">
    <property type="entry name" value="ANK_REP_REGION DOMAIN-CONTAINING PROTEIN"/>
    <property type="match status" value="1"/>
</dbReference>
<reference evidence="1 2" key="1">
    <citation type="submission" date="2024-04" db="EMBL/GenBank/DDBJ databases">
        <title>Tritrichomonas musculus Genome.</title>
        <authorList>
            <person name="Alves-Ferreira E."/>
            <person name="Grigg M."/>
            <person name="Lorenzi H."/>
            <person name="Galac M."/>
        </authorList>
    </citation>
    <scope>NUCLEOTIDE SEQUENCE [LARGE SCALE GENOMIC DNA]</scope>
    <source>
        <strain evidence="1 2">EAF2021</strain>
    </source>
</reference>
<sequence>MDTLGYLNQKREIQSNILDYIDNESELSLALLNKLFKEIKFNQNPSELKETVLMLSSIIQGHHRSSDFFKRIEKIILLLIKDIKKIMSASEIYDIFQNSKQMLLFFIESNIISIDEFTEKSFIMNNFAANFKNYNFLSFFLPEIRGKLEEWRIEQIERNVPEVKGNPPNVFDEKRRIGENDTFIAQVIRKDEIEDFVSYVTQSNLNLDSNIPFSSFESNPLLNGKDLSLIEYATFCGSIQIFQYLRLNNIKLKPSLWIYAIHSDNSDIIHLLEENEVVPEDKSYKECFYESVKCHNINLSNYFLNNYFNNENNEICEYSFKYYNFLVFPDDMVSNLVFFYCCEYNCFNFVKLLLKEKEIDVNKMVILNQKKKI</sequence>
<gene>
    <name evidence="1" type="ORF">M9Y10_031433</name>
</gene>
<evidence type="ECO:0008006" key="3">
    <source>
        <dbReference type="Google" id="ProtNLM"/>
    </source>
</evidence>